<evidence type="ECO:0000313" key="4">
    <source>
        <dbReference type="EMBL" id="SCS48623.1"/>
    </source>
</evidence>
<feature type="domain" description="Insertion element IS150 protein InsJ-like helix-turn-helix" evidence="3">
    <location>
        <begin position="68"/>
        <end position="120"/>
    </location>
</feature>
<comment type="similarity">
    <text evidence="1">Belongs to the IS150/IS1296 orfA family.</text>
</comment>
<dbReference type="RefSeq" id="WP_069994761.1">
    <property type="nucleotide sequence ID" value="NZ_FMPG01000004.1"/>
</dbReference>
<evidence type="ECO:0000313" key="6">
    <source>
        <dbReference type="Proteomes" id="UP000095412"/>
    </source>
</evidence>
<dbReference type="OrthoDB" id="5690222at2"/>
<gene>
    <name evidence="5" type="ORF">SAMEA2297795_01453</name>
    <name evidence="4" type="ORF">SAMEA2297796_00566</name>
</gene>
<name>A0A1D4IGG2_9STAP</name>
<dbReference type="Proteomes" id="UP000095412">
    <property type="component" value="Unassembled WGS sequence"/>
</dbReference>
<sequence length="179" mass="21556">MGKHYKFEFKLKVVQEYLEGSLGYKRLTEKYKIPNKSIVQRWVNQYLEFGREGLDKKSQYQSYTRVFKVSVLKFRYENRLSYRETANHFNISNPSMIANWQRTFDEEGVLGLDNKQRGRPSKMKRKQSKQKSNNQSLNDSEREELERLRTENEMLKAGIAYQKKLQALTQRYETKHPRK</sequence>
<organism evidence="5 7">
    <name type="scientific">Staphylococcus caeli</name>
    <dbReference type="NCBI Taxonomy" id="2201815"/>
    <lineage>
        <taxon>Bacteria</taxon>
        <taxon>Bacillati</taxon>
        <taxon>Bacillota</taxon>
        <taxon>Bacilli</taxon>
        <taxon>Bacillales</taxon>
        <taxon>Staphylococcaceae</taxon>
        <taxon>Staphylococcus</taxon>
    </lineage>
</organism>
<feature type="compositionally biased region" description="Basic residues" evidence="2">
    <location>
        <begin position="117"/>
        <end position="129"/>
    </location>
</feature>
<dbReference type="Pfam" id="PF13518">
    <property type="entry name" value="HTH_28"/>
    <property type="match status" value="2"/>
</dbReference>
<dbReference type="GO" id="GO:0043565">
    <property type="term" value="F:sequence-specific DNA binding"/>
    <property type="evidence" value="ECO:0007669"/>
    <property type="project" value="InterPro"/>
</dbReference>
<protein>
    <submittedName>
        <fullName evidence="5">Transposase</fullName>
    </submittedName>
</protein>
<feature type="region of interest" description="Disordered" evidence="2">
    <location>
        <begin position="112"/>
        <end position="149"/>
    </location>
</feature>
<evidence type="ECO:0000313" key="7">
    <source>
        <dbReference type="Proteomes" id="UP000095768"/>
    </source>
</evidence>
<dbReference type="InterPro" id="IPR036388">
    <property type="entry name" value="WH-like_DNA-bd_sf"/>
</dbReference>
<evidence type="ECO:0000259" key="3">
    <source>
        <dbReference type="Pfam" id="PF13518"/>
    </source>
</evidence>
<dbReference type="EMBL" id="FMPG01000004">
    <property type="protein sequence ID" value="SCS94657.1"/>
    <property type="molecule type" value="Genomic_DNA"/>
</dbReference>
<evidence type="ECO:0000313" key="5">
    <source>
        <dbReference type="EMBL" id="SCS94657.1"/>
    </source>
</evidence>
<proteinExistence type="inferred from homology"/>
<evidence type="ECO:0000256" key="2">
    <source>
        <dbReference type="SAM" id="MobiDB-lite"/>
    </source>
</evidence>
<dbReference type="InterPro" id="IPR010921">
    <property type="entry name" value="Trp_repressor/repl_initiator"/>
</dbReference>
<feature type="domain" description="Insertion element IS150 protein InsJ-like helix-turn-helix" evidence="3">
    <location>
        <begin position="9"/>
        <end position="58"/>
    </location>
</feature>
<dbReference type="PANTHER" id="PTHR33795">
    <property type="entry name" value="INSERTION ELEMENT IS150 PROTEIN INSJ"/>
    <property type="match status" value="1"/>
</dbReference>
<dbReference type="EMBL" id="FMPI01000003">
    <property type="protein sequence ID" value="SCS48623.1"/>
    <property type="molecule type" value="Genomic_DNA"/>
</dbReference>
<dbReference type="SUPFAM" id="SSF46689">
    <property type="entry name" value="Homeodomain-like"/>
    <property type="match status" value="1"/>
</dbReference>
<evidence type="ECO:0000256" key="1">
    <source>
        <dbReference type="ARBA" id="ARBA00038232"/>
    </source>
</evidence>
<dbReference type="PANTHER" id="PTHR33795:SF1">
    <property type="entry name" value="INSERTION ELEMENT IS150 PROTEIN INSJ"/>
    <property type="match status" value="1"/>
</dbReference>
<reference evidence="4 6" key="2">
    <citation type="submission" date="2016-09" db="EMBL/GenBank/DDBJ databases">
        <authorList>
            <consortium name="Pathogen Informatics"/>
            <person name="Sun Q."/>
            <person name="Inoue M."/>
        </authorList>
    </citation>
    <scope>NUCLEOTIDE SEQUENCE [LARGE SCALE GENOMIC DNA]</scope>
    <source>
        <strain evidence="4 6">82C</strain>
    </source>
</reference>
<reference evidence="5 7" key="1">
    <citation type="submission" date="2016-09" db="EMBL/GenBank/DDBJ databases">
        <authorList>
            <consortium name="Pathogen Informatics"/>
        </authorList>
    </citation>
    <scope>NUCLEOTIDE SEQUENCE [LARGE SCALE GENOMIC DNA]</scope>
    <source>
        <strain evidence="5 7">82B</strain>
    </source>
</reference>
<dbReference type="Proteomes" id="UP000095768">
    <property type="component" value="Unassembled WGS sequence"/>
</dbReference>
<dbReference type="AlphaFoldDB" id="A0A1D4IGG2"/>
<dbReference type="InterPro" id="IPR052057">
    <property type="entry name" value="IS150/IS1296_orfA-like"/>
</dbReference>
<dbReference type="SUPFAM" id="SSF48295">
    <property type="entry name" value="TrpR-like"/>
    <property type="match status" value="1"/>
</dbReference>
<keyword evidence="6" id="KW-1185">Reference proteome</keyword>
<dbReference type="InterPro" id="IPR009057">
    <property type="entry name" value="Homeodomain-like_sf"/>
</dbReference>
<dbReference type="Gene3D" id="1.10.10.10">
    <property type="entry name" value="Winged helix-like DNA-binding domain superfamily/Winged helix DNA-binding domain"/>
    <property type="match status" value="2"/>
</dbReference>
<dbReference type="InterPro" id="IPR055247">
    <property type="entry name" value="InsJ-like_HTH"/>
</dbReference>
<accession>A0A1D4IGG2</accession>